<dbReference type="PANTHER" id="PTHR43404">
    <property type="entry name" value="LIPOPOLYSACCHARIDE CHOLINEPHOSPHOTRANSFERASE LICD"/>
    <property type="match status" value="1"/>
</dbReference>
<dbReference type="Pfam" id="PF04991">
    <property type="entry name" value="LicD"/>
    <property type="match status" value="1"/>
</dbReference>
<sequence length="152" mass="17860">MASLSCWGEVTTENEQDVIAANRKLHPQQVKLLSVLTDILTSTKTEYWIDQGTLLGAYRHGKFIERDSDTDIAIRNKEQFEDLYELLKSKLPSIYDSERKGNHCKGYRIWLKTGGTFKGTFKEREIQWPLVCCDVMFYKYNQQDKTYVQQYE</sequence>
<evidence type="ECO:0000313" key="2">
    <source>
        <dbReference type="EMBL" id="SVD86337.1"/>
    </source>
</evidence>
<dbReference type="PANTHER" id="PTHR43404:SF1">
    <property type="entry name" value="MNN4P"/>
    <property type="match status" value="1"/>
</dbReference>
<name>A0A382YSU3_9ZZZZ</name>
<dbReference type="InterPro" id="IPR052942">
    <property type="entry name" value="LPS_cholinephosphotransferase"/>
</dbReference>
<dbReference type="InterPro" id="IPR007074">
    <property type="entry name" value="LicD/FKTN/FKRP_NTP_transf"/>
</dbReference>
<dbReference type="AlphaFoldDB" id="A0A382YSU3"/>
<protein>
    <recommendedName>
        <fullName evidence="1">LicD/FKTN/FKRP nucleotidyltransferase domain-containing protein</fullName>
    </recommendedName>
</protein>
<dbReference type="EMBL" id="UINC01178271">
    <property type="protein sequence ID" value="SVD86337.1"/>
    <property type="molecule type" value="Genomic_DNA"/>
</dbReference>
<gene>
    <name evidence="2" type="ORF">METZ01_LOCUS439191</name>
</gene>
<organism evidence="2">
    <name type="scientific">marine metagenome</name>
    <dbReference type="NCBI Taxonomy" id="408172"/>
    <lineage>
        <taxon>unclassified sequences</taxon>
        <taxon>metagenomes</taxon>
        <taxon>ecological metagenomes</taxon>
    </lineage>
</organism>
<feature type="domain" description="LicD/FKTN/FKRP nucleotidyltransferase" evidence="1">
    <location>
        <begin position="46"/>
        <end position="106"/>
    </location>
</feature>
<evidence type="ECO:0000259" key="1">
    <source>
        <dbReference type="Pfam" id="PF04991"/>
    </source>
</evidence>
<proteinExistence type="predicted"/>
<feature type="non-terminal residue" evidence="2">
    <location>
        <position position="152"/>
    </location>
</feature>
<dbReference type="GO" id="GO:0009100">
    <property type="term" value="P:glycoprotein metabolic process"/>
    <property type="evidence" value="ECO:0007669"/>
    <property type="project" value="UniProtKB-ARBA"/>
</dbReference>
<reference evidence="2" key="1">
    <citation type="submission" date="2018-05" db="EMBL/GenBank/DDBJ databases">
        <authorList>
            <person name="Lanie J.A."/>
            <person name="Ng W.-L."/>
            <person name="Kazmierczak K.M."/>
            <person name="Andrzejewski T.M."/>
            <person name="Davidsen T.M."/>
            <person name="Wayne K.J."/>
            <person name="Tettelin H."/>
            <person name="Glass J.I."/>
            <person name="Rusch D."/>
            <person name="Podicherti R."/>
            <person name="Tsui H.-C.T."/>
            <person name="Winkler M.E."/>
        </authorList>
    </citation>
    <scope>NUCLEOTIDE SEQUENCE</scope>
</reference>
<accession>A0A382YSU3</accession>